<comment type="caution">
    <text evidence="1">The sequence shown here is derived from an EMBL/GenBank/DDBJ whole genome shotgun (WGS) entry which is preliminary data.</text>
</comment>
<accession>A0A7X5QY66</accession>
<organism evidence="1 2">
    <name type="scientific">Luteibacter yeojuensis</name>
    <dbReference type="NCBI Taxonomy" id="345309"/>
    <lineage>
        <taxon>Bacteria</taxon>
        <taxon>Pseudomonadati</taxon>
        <taxon>Pseudomonadota</taxon>
        <taxon>Gammaproteobacteria</taxon>
        <taxon>Lysobacterales</taxon>
        <taxon>Rhodanobacteraceae</taxon>
        <taxon>Luteibacter</taxon>
    </lineage>
</organism>
<protein>
    <recommendedName>
        <fullName evidence="3">Wadjet protein JetD C-terminal domain-containing protein</fullName>
    </recommendedName>
</protein>
<reference evidence="1 2" key="1">
    <citation type="journal article" date="2006" name="Int. J. Syst. Evol. Microbiol.">
        <title>Dyella yeojuensis sp. nov., isolated from greenhouse soil in Korea.</title>
        <authorList>
            <person name="Kim B.Y."/>
            <person name="Weon H.Y."/>
            <person name="Lee K.H."/>
            <person name="Seok S.J."/>
            <person name="Kwon S.W."/>
            <person name="Go S.J."/>
            <person name="Stackebrandt E."/>
        </authorList>
    </citation>
    <scope>NUCLEOTIDE SEQUENCE [LARGE SCALE GENOMIC DNA]</scope>
    <source>
        <strain evidence="1 2">DSM 17673</strain>
    </source>
</reference>
<dbReference type="RefSeq" id="WP_166701322.1">
    <property type="nucleotide sequence ID" value="NZ_JAAQTL010000004.1"/>
</dbReference>
<evidence type="ECO:0000313" key="2">
    <source>
        <dbReference type="Proteomes" id="UP000518878"/>
    </source>
</evidence>
<sequence>MTRATDRTWGSPDEEGIRTSYASASRLARWRLADAGARSIATLLGEERALVVDLLRGNGSTVKGRTLFAKAGNARHVAIAAADYLLTQGWIELSEKRRGSQWDIVAMRWLDADGLRDRLNLPRRDTEAARRAEALASPPKDERLAGLHASLRTLAMRTLIRRAALVAKLDTWCAGGLNGTRNSFAQFAVDDTHGMTAADWHWMANHVDLDELGISRHTPALWLRAPLRLGFRGGRHVDLSPIPDMIALSPLTVSGIERIEGGPLAWVLVENRTSFEGLARTSGDRFAVVWMPGYVPDWWLEAMQVLSRLVPVPALIAADPDPAGIAIAMRASKPWGSRWKPLAMSPAALIATGRRKPLTDHDLLLLAGLPRAGLHPTLAALADALAEHGRKGEQEALDLSTWIDQ</sequence>
<dbReference type="AlphaFoldDB" id="A0A7X5QY66"/>
<gene>
    <name evidence="1" type="ORF">HBF32_18680</name>
</gene>
<evidence type="ECO:0000313" key="1">
    <source>
        <dbReference type="EMBL" id="NID17505.1"/>
    </source>
</evidence>
<dbReference type="GO" id="GO:0003677">
    <property type="term" value="F:DNA binding"/>
    <property type="evidence" value="ECO:0007669"/>
    <property type="project" value="InterPro"/>
</dbReference>
<proteinExistence type="predicted"/>
<dbReference type="GO" id="GO:0005694">
    <property type="term" value="C:chromosome"/>
    <property type="evidence" value="ECO:0007669"/>
    <property type="project" value="InterPro"/>
</dbReference>
<keyword evidence="2" id="KW-1185">Reference proteome</keyword>
<dbReference type="SUPFAM" id="SSF56726">
    <property type="entry name" value="DNA topoisomerase IV, alpha subunit"/>
    <property type="match status" value="1"/>
</dbReference>
<name>A0A7X5QY66_9GAMM</name>
<dbReference type="InterPro" id="IPR036078">
    <property type="entry name" value="Spo11/TopoVI_A_sf"/>
</dbReference>
<evidence type="ECO:0008006" key="3">
    <source>
        <dbReference type="Google" id="ProtNLM"/>
    </source>
</evidence>
<dbReference type="CDD" id="cd00188">
    <property type="entry name" value="TOPRIM"/>
    <property type="match status" value="1"/>
</dbReference>
<dbReference type="EMBL" id="JAAQTL010000004">
    <property type="protein sequence ID" value="NID17505.1"/>
    <property type="molecule type" value="Genomic_DNA"/>
</dbReference>
<dbReference type="Proteomes" id="UP000518878">
    <property type="component" value="Unassembled WGS sequence"/>
</dbReference>